<dbReference type="Proteomes" id="UP000663838">
    <property type="component" value="Unassembled WGS sequence"/>
</dbReference>
<dbReference type="AlphaFoldDB" id="A0A821X327"/>
<proteinExistence type="predicted"/>
<dbReference type="EMBL" id="CAJOBS010009425">
    <property type="protein sequence ID" value="CAF4935832.1"/>
    <property type="molecule type" value="Genomic_DNA"/>
</dbReference>
<evidence type="ECO:0000313" key="2">
    <source>
        <dbReference type="Proteomes" id="UP000663838"/>
    </source>
</evidence>
<accession>A0A821X327</accession>
<reference evidence="1" key="1">
    <citation type="submission" date="2021-02" db="EMBL/GenBank/DDBJ databases">
        <authorList>
            <person name="Nowell W R."/>
        </authorList>
    </citation>
    <scope>NUCLEOTIDE SEQUENCE</scope>
</reference>
<name>A0A821X327_9BILA</name>
<comment type="caution">
    <text evidence="1">The sequence shown here is derived from an EMBL/GenBank/DDBJ whole genome shotgun (WGS) entry which is preliminary data.</text>
</comment>
<sequence length="36" mass="4335">MKSEFKELIISLFKKLDDNEFYGEVDEDYIEDKCSL</sequence>
<evidence type="ECO:0000313" key="1">
    <source>
        <dbReference type="EMBL" id="CAF4935832.1"/>
    </source>
</evidence>
<protein>
    <submittedName>
        <fullName evidence="1">Uncharacterized protein</fullName>
    </submittedName>
</protein>
<feature type="non-terminal residue" evidence="1">
    <location>
        <position position="1"/>
    </location>
</feature>
<gene>
    <name evidence="1" type="ORF">TOA249_LOCUS33054</name>
</gene>
<organism evidence="1 2">
    <name type="scientific">Rotaria socialis</name>
    <dbReference type="NCBI Taxonomy" id="392032"/>
    <lineage>
        <taxon>Eukaryota</taxon>
        <taxon>Metazoa</taxon>
        <taxon>Spiralia</taxon>
        <taxon>Gnathifera</taxon>
        <taxon>Rotifera</taxon>
        <taxon>Eurotatoria</taxon>
        <taxon>Bdelloidea</taxon>
        <taxon>Philodinida</taxon>
        <taxon>Philodinidae</taxon>
        <taxon>Rotaria</taxon>
    </lineage>
</organism>